<protein>
    <submittedName>
        <fullName evidence="2">Uncharacterized protein</fullName>
    </submittedName>
</protein>
<dbReference type="EMBL" id="JACCFW010000003">
    <property type="protein sequence ID" value="NYJ76503.1"/>
    <property type="molecule type" value="Genomic_DNA"/>
</dbReference>
<keyword evidence="1" id="KW-0812">Transmembrane</keyword>
<organism evidence="2 3">
    <name type="scientific">Allobranchiibius huperziae</name>
    <dbReference type="NCBI Taxonomy" id="1874116"/>
    <lineage>
        <taxon>Bacteria</taxon>
        <taxon>Bacillati</taxon>
        <taxon>Actinomycetota</taxon>
        <taxon>Actinomycetes</taxon>
        <taxon>Micrococcales</taxon>
        <taxon>Dermacoccaceae</taxon>
        <taxon>Allobranchiibius</taxon>
    </lineage>
</organism>
<evidence type="ECO:0000256" key="1">
    <source>
        <dbReference type="SAM" id="Phobius"/>
    </source>
</evidence>
<feature type="transmembrane region" description="Helical" evidence="1">
    <location>
        <begin position="12"/>
        <end position="38"/>
    </location>
</feature>
<name>A0A853DKE5_9MICO</name>
<dbReference type="RefSeq" id="WP_179483895.1">
    <property type="nucleotide sequence ID" value="NZ_JACCFW010000003.1"/>
</dbReference>
<dbReference type="AlphaFoldDB" id="A0A853DKE5"/>
<reference evidence="2 3" key="1">
    <citation type="submission" date="2020-07" db="EMBL/GenBank/DDBJ databases">
        <title>Sequencing the genomes of 1000 actinobacteria strains.</title>
        <authorList>
            <person name="Klenk H.-P."/>
        </authorList>
    </citation>
    <scope>NUCLEOTIDE SEQUENCE [LARGE SCALE GENOMIC DNA]</scope>
    <source>
        <strain evidence="2 3">DSM 29531</strain>
    </source>
</reference>
<sequence length="184" mass="19995">MDKIILRPQWGWAATVVVAVGSLCLLAGVGFVVAVPVTGMAVDLLAVVLALGLFGFGGTAVPLMLIGRTGRLHLDAEGLRIEYPALLRRPWQVPGDHIRYARYAPPGVSGFWTMGMAPSHDTIEIRFQEPFPTVPIRFRFLIYSGVMMSGPPASLPVPGVGIESLAIRVDLHSSDRNYLDRLTF</sequence>
<keyword evidence="3" id="KW-1185">Reference proteome</keyword>
<dbReference type="Proteomes" id="UP000571817">
    <property type="component" value="Unassembled WGS sequence"/>
</dbReference>
<evidence type="ECO:0000313" key="2">
    <source>
        <dbReference type="EMBL" id="NYJ76503.1"/>
    </source>
</evidence>
<accession>A0A853DKE5</accession>
<feature type="transmembrane region" description="Helical" evidence="1">
    <location>
        <begin position="44"/>
        <end position="66"/>
    </location>
</feature>
<evidence type="ECO:0000313" key="3">
    <source>
        <dbReference type="Proteomes" id="UP000571817"/>
    </source>
</evidence>
<keyword evidence="1" id="KW-0472">Membrane</keyword>
<gene>
    <name evidence="2" type="ORF">HNR15_003521</name>
</gene>
<comment type="caution">
    <text evidence="2">The sequence shown here is derived from an EMBL/GenBank/DDBJ whole genome shotgun (WGS) entry which is preliminary data.</text>
</comment>
<proteinExistence type="predicted"/>
<keyword evidence="1" id="KW-1133">Transmembrane helix</keyword>